<dbReference type="EMBL" id="CAJPEX010001280">
    <property type="protein sequence ID" value="CAG0918740.1"/>
    <property type="molecule type" value="Genomic_DNA"/>
</dbReference>
<name>A0A7R9BR08_9CRUS</name>
<gene>
    <name evidence="2" type="ORF">NMOB1V02_LOCUS6287</name>
</gene>
<organism evidence="2">
    <name type="scientific">Notodromas monacha</name>
    <dbReference type="NCBI Taxonomy" id="399045"/>
    <lineage>
        <taxon>Eukaryota</taxon>
        <taxon>Metazoa</taxon>
        <taxon>Ecdysozoa</taxon>
        <taxon>Arthropoda</taxon>
        <taxon>Crustacea</taxon>
        <taxon>Oligostraca</taxon>
        <taxon>Ostracoda</taxon>
        <taxon>Podocopa</taxon>
        <taxon>Podocopida</taxon>
        <taxon>Cypridocopina</taxon>
        <taxon>Cypridoidea</taxon>
        <taxon>Cyprididae</taxon>
        <taxon>Notodromas</taxon>
    </lineage>
</organism>
<evidence type="ECO:0000313" key="2">
    <source>
        <dbReference type="EMBL" id="CAD7278588.1"/>
    </source>
</evidence>
<feature type="transmembrane region" description="Helical" evidence="1">
    <location>
        <begin position="101"/>
        <end position="121"/>
    </location>
</feature>
<reference evidence="2" key="1">
    <citation type="submission" date="2020-11" db="EMBL/GenBank/DDBJ databases">
        <authorList>
            <person name="Tran Van P."/>
        </authorList>
    </citation>
    <scope>NUCLEOTIDE SEQUENCE</scope>
</reference>
<dbReference type="Proteomes" id="UP000678499">
    <property type="component" value="Unassembled WGS sequence"/>
</dbReference>
<feature type="transmembrane region" description="Helical" evidence="1">
    <location>
        <begin position="133"/>
        <end position="155"/>
    </location>
</feature>
<accession>A0A7R9BR08</accession>
<keyword evidence="1" id="KW-0472">Membrane</keyword>
<keyword evidence="1" id="KW-1133">Transmembrane helix</keyword>
<keyword evidence="3" id="KW-1185">Reference proteome</keyword>
<dbReference type="EMBL" id="OA883317">
    <property type="protein sequence ID" value="CAD7278588.1"/>
    <property type="molecule type" value="Genomic_DNA"/>
</dbReference>
<evidence type="ECO:0000313" key="3">
    <source>
        <dbReference type="Proteomes" id="UP000678499"/>
    </source>
</evidence>
<protein>
    <submittedName>
        <fullName evidence="2">Uncharacterized protein</fullName>
    </submittedName>
</protein>
<sequence length="277" mass="30118">MIFEVVREFRVNFQSKGVKNAVRRSLRKSNFRSRPGFLTAELLDFRQAIQAARAELLETPPAKGITLRRDVAGSFAAALPGTSVGAALIPFGSTYDSAQEHLFEMCLVFSVCCGLLLGLKVTRCRRRGCFQSVIVASVSVNGISSSVLMGTLRFLGKIDLEARNTRPGFGFRALVLSVGVNMLYGERGALHGLAARCTAKKRLLLVMRCQKGQQCQKPAGATCHGINDGNTRKEAYVSDAVGVDAGAGGMCCKSWSLDLRERELPLSEDIPEDRLRS</sequence>
<proteinExistence type="predicted"/>
<feature type="transmembrane region" description="Helical" evidence="1">
    <location>
        <begin position="167"/>
        <end position="184"/>
    </location>
</feature>
<dbReference type="AlphaFoldDB" id="A0A7R9BR08"/>
<keyword evidence="1" id="KW-0812">Transmembrane</keyword>
<feature type="transmembrane region" description="Helical" evidence="1">
    <location>
        <begin position="71"/>
        <end position="89"/>
    </location>
</feature>
<evidence type="ECO:0000256" key="1">
    <source>
        <dbReference type="SAM" id="Phobius"/>
    </source>
</evidence>